<protein>
    <recommendedName>
        <fullName evidence="1">HEAT repeat-containing protein 1</fullName>
    </recommendedName>
</protein>
<comment type="caution">
    <text evidence="2">The sequence shown here is derived from an EMBL/GenBank/DDBJ whole genome shotgun (WGS) entry which is preliminary data.</text>
</comment>
<reference evidence="2" key="1">
    <citation type="submission" date="2016-10" db="EMBL/GenBank/DDBJ databases">
        <authorList>
            <person name="Benchimol M."/>
            <person name="Almeida L.G."/>
            <person name="Vasconcelos A.T."/>
            <person name="Perreira-Neves A."/>
            <person name="Rosa I.A."/>
            <person name="Tasca T."/>
            <person name="Bogo M.R."/>
            <person name="de Souza W."/>
        </authorList>
    </citation>
    <scope>NUCLEOTIDE SEQUENCE [LARGE SCALE GENOMIC DNA]</scope>
    <source>
        <strain evidence="2">K</strain>
    </source>
</reference>
<evidence type="ECO:0000313" key="3">
    <source>
        <dbReference type="Proteomes" id="UP000179807"/>
    </source>
</evidence>
<dbReference type="GO" id="GO:0030686">
    <property type="term" value="C:90S preribosome"/>
    <property type="evidence" value="ECO:0007669"/>
    <property type="project" value="TreeGrafter"/>
</dbReference>
<dbReference type="GO" id="GO:0032040">
    <property type="term" value="C:small-subunit processome"/>
    <property type="evidence" value="ECO:0007669"/>
    <property type="project" value="TreeGrafter"/>
</dbReference>
<dbReference type="SUPFAM" id="SSF48371">
    <property type="entry name" value="ARM repeat"/>
    <property type="match status" value="1"/>
</dbReference>
<dbReference type="PANTHER" id="PTHR13457:SF1">
    <property type="entry name" value="HEAT REPEAT-CONTAINING PROTEIN 1"/>
    <property type="match status" value="1"/>
</dbReference>
<keyword evidence="1" id="KW-0687">Ribonucleoprotein</keyword>
<dbReference type="InterPro" id="IPR040191">
    <property type="entry name" value="UTP10"/>
</dbReference>
<comment type="subcellular location">
    <subcellularLocation>
        <location evidence="1">Nucleus</location>
        <location evidence="1">Nucleolus</location>
    </subcellularLocation>
</comment>
<keyword evidence="1" id="KW-0539">Nucleus</keyword>
<dbReference type="InterPro" id="IPR011989">
    <property type="entry name" value="ARM-like"/>
</dbReference>
<accession>A0A1J4J4S7</accession>
<dbReference type="GeneID" id="94830598"/>
<gene>
    <name evidence="2" type="ORF">TRFO_11193</name>
</gene>
<organism evidence="2 3">
    <name type="scientific">Tritrichomonas foetus</name>
    <dbReference type="NCBI Taxonomy" id="1144522"/>
    <lineage>
        <taxon>Eukaryota</taxon>
        <taxon>Metamonada</taxon>
        <taxon>Parabasalia</taxon>
        <taxon>Tritrichomonadida</taxon>
        <taxon>Tritrichomonadidae</taxon>
        <taxon>Tritrichomonas</taxon>
    </lineage>
</organism>
<evidence type="ECO:0000313" key="2">
    <source>
        <dbReference type="EMBL" id="OHS94336.1"/>
    </source>
</evidence>
<dbReference type="GO" id="GO:0030515">
    <property type="term" value="F:snoRNA binding"/>
    <property type="evidence" value="ECO:0007669"/>
    <property type="project" value="TreeGrafter"/>
</dbReference>
<dbReference type="Proteomes" id="UP000179807">
    <property type="component" value="Unassembled WGS sequence"/>
</dbReference>
<dbReference type="GO" id="GO:0045943">
    <property type="term" value="P:positive regulation of transcription by RNA polymerase I"/>
    <property type="evidence" value="ECO:0007669"/>
    <property type="project" value="TreeGrafter"/>
</dbReference>
<sequence length="1655" mass="187159">MASALDKQLNEYKTRPADESGARRTKASLIYDPKAASFINSDTFYQIGYQGFSKLCTIDERFADFGSSIFSYNNIQIDPLFLTAEENAGILEKVENLLYLLSDYAMLKEASQVLEYLIQQFAVNRLRPAHLILAVLPYLETSFFVRVIQTIQFKKLSHDFKFLKDFNVVSVTKRPLNRKDFRDMINSRPELIHWITRHAINIAEIHPNGAFASFVGVLFTELALTSENEVIIRSIVDTCINSLESEDKALAPYTLMAVAALNEKKPLNEKILNIFAENIFSSTELLHSNFRSTLMAAIYFSGHSNVSASIDFIIALGHHIEDLDDISKEYKFQNLAENCIYVIAQNISNDDLIRSTIAILETDFFCDVALLLIREITRNYVNTEFSEDLIQSIASHYPTCLTSDVISRLNEINIKIKPSQILPKNLINQLSNPKSAASFYSNPDLPFEIASSQVVSSLASAEASGITDPIIPIIDYFADRAPEDLIQYFVDSLLKKESEFSTALKEALSNYGEKIAPFFQGIPTNSNSEILEHLSKYELPNIHAFPFALSKAIYKNDIIEAIQFLPIKNMNFDQVRELAQEKIISIESNESKAATILHIIEEYVEKNVLSHEGISLLLNFPDLRCIAPILKKIKDQSSIFAVFETSEPTQKRLRVNFLNYMAATCQKFEDVSIVLPSLFMALLQPEFVDIATRTLKSVPIKNKDVKVVMTHVLRQSQAFKTDEQTLCSVFNNAAKNPKSRDFFDKLWSNIQTPNGCALFWRLTHDIGVIPILHKFEDSPEIAQILYDVFTVFPEDTDLQNWAMNSLRPALMRAAIPFLPLSAISQAIPVVCAFPKYFSEAFASFFHSYEIDANILIPFLKENPSKLLPAHDGEPPEKLRSNRLKSKYVISPSSLILELIPSSKKITNLQVILPSLFGILKSHKSHHLIFPILNMCLSSSADYMIKNFNVIIDSLSHSPIPHIHLSALKLVQQLANRDPTSIAKHTTSLFNALSTSTIFVDDTANLVKIKQILSSVLPVLAKTDSIHTLLDYFSINIENFSVERASQIMLHSLNVLGDNSFMVFQSLLNNNKSEFALLLVDQMEPMQMMTSLINLLQSDSVENVVEFIVQITLPALPAQLHQLFELLEQKMDISSYIDSTFEAFSLQDFINVIVAFLPSNIEIYSYFHKRVVDEPSPLFVALLQPLKQELDEYHTLHTNLSILAEVAPCLTSEQSSQLIPIIQLIINSVDSGKYSVQNRVQALCFMASAIEKFNLVLFEAFPHVIAFAVNLYTKIVAEKIEAFVSSTTASVILLVKTSVNCCMDCMKDIWTNMLSPFVINSPELYSMVEDSLSNTTRQAQVSDLLPAFIVSFKDHKLHPNSLVLLFKAFSNSMKNSEFYSIKSCFERIMKFFFISFAVSFDDWEINNSVQDSIIFSFCVFLTQLDISSLKASMRATIDLLNSLMVKGKEDYVSSRFLFAKLMSKVTNGLEKSVDNFYEQLLQKTIEILGDDADDADFLKRQVTQELLELFQNITRYASDNLFNADYFNQSLNVLMNHVSVVVESTEEYIQKVMGYLAPSFGALLDTTKDDTLWRAANQKIIELMKNSDYRVRVAALQITEKAFDTVGSELTTILPELAPFLYELTEDSQNGVDQVARLTITKIESSIDEEIQNYFQ</sequence>
<dbReference type="RefSeq" id="XP_068347473.1">
    <property type="nucleotide sequence ID" value="XM_068495894.1"/>
</dbReference>
<dbReference type="PANTHER" id="PTHR13457">
    <property type="entry name" value="BAP28"/>
    <property type="match status" value="1"/>
</dbReference>
<dbReference type="Gene3D" id="1.25.10.10">
    <property type="entry name" value="Leucine-rich Repeat Variant"/>
    <property type="match status" value="1"/>
</dbReference>
<dbReference type="VEuPathDB" id="TrichDB:TRFO_11193"/>
<comment type="function">
    <text evidence="1">Involved in nucleolar processing of pre-18S ribosomal RNA.</text>
</comment>
<dbReference type="GO" id="GO:0034455">
    <property type="term" value="C:t-UTP complex"/>
    <property type="evidence" value="ECO:0007669"/>
    <property type="project" value="TreeGrafter"/>
</dbReference>
<keyword evidence="3" id="KW-1185">Reference proteome</keyword>
<dbReference type="OrthoDB" id="31183at2759"/>
<dbReference type="GO" id="GO:0000462">
    <property type="term" value="P:maturation of SSU-rRNA from tricistronic rRNA transcript (SSU-rRNA, 5.8S rRNA, LSU-rRNA)"/>
    <property type="evidence" value="ECO:0007669"/>
    <property type="project" value="TreeGrafter"/>
</dbReference>
<dbReference type="EMBL" id="MLAK01001326">
    <property type="protein sequence ID" value="OHS94336.1"/>
    <property type="molecule type" value="Genomic_DNA"/>
</dbReference>
<proteinExistence type="inferred from homology"/>
<name>A0A1J4J4S7_9EUKA</name>
<keyword evidence="1" id="KW-0698">rRNA processing</keyword>
<evidence type="ECO:0000256" key="1">
    <source>
        <dbReference type="RuleBase" id="RU367065"/>
    </source>
</evidence>
<dbReference type="InterPro" id="IPR016024">
    <property type="entry name" value="ARM-type_fold"/>
</dbReference>
<comment type="similarity">
    <text evidence="1">Belongs to the HEATR1/UTP10 family.</text>
</comment>
<keyword evidence="1" id="KW-0690">Ribosome biogenesis</keyword>